<dbReference type="SUPFAM" id="SSF54373">
    <property type="entry name" value="FAD-linked reductases, C-terminal domain"/>
    <property type="match status" value="1"/>
</dbReference>
<sequence length="391" mass="42686">MKISVVGGSIGGLTAGLLLRDAGHDVRVFERSPSELAQRGAGIGLLPETSRYLTECAGVDIDDISIATSHIRYLSADNSIMHEEKHNYRFSSWNTIYRQLLSCMKPNDYVLDHGMTGWSDVDATEVTITFSNGKTQTSDLVVFADGVNSLARATLLPGATPRYAGYVAWRGMVHETELSADTRTLLDDAITYFVYPNSHILVYPIPGLEGETVPGQRLFNFVWYRNYSTGGPLEDLLTDISGVQREVSLPPGAVAPHHVAEMQTHAKAHLPAAIAELIVKTQQPFIQVVFDLTIDHMAFGRTCLLGDAANLGRPHAAAGTAKAADDAWALTDALTRNDDLLTALREYEKSQLAVGHQLIERTELIGRRSQFENSWVPGDPDLIFGLKAPGT</sequence>
<feature type="domain" description="2,6-dihydroxypyridine 3-monooxygenase substrate binding" evidence="1">
    <location>
        <begin position="163"/>
        <end position="291"/>
    </location>
</feature>
<dbReference type="Pfam" id="PF22607">
    <property type="entry name" value="FAD_binding-like"/>
    <property type="match status" value="1"/>
</dbReference>
<proteinExistence type="predicted"/>
<accession>A0A094PQN2</accession>
<reference evidence="2" key="1">
    <citation type="submission" date="2014-06" db="EMBL/GenBank/DDBJ databases">
        <title>Key roles for freshwater Actinobacteria revealed by deep metagenomic sequencing.</title>
        <authorList>
            <person name="Ghai R."/>
            <person name="Mizuno C.M."/>
            <person name="Picazo A."/>
            <person name="Camacho A."/>
            <person name="Rodriguez-Valera F."/>
        </authorList>
    </citation>
    <scope>NUCLEOTIDE SEQUENCE</scope>
</reference>
<dbReference type="EMBL" id="JNSL01000188">
    <property type="protein sequence ID" value="KGA13402.1"/>
    <property type="molecule type" value="Genomic_DNA"/>
</dbReference>
<dbReference type="PANTHER" id="PTHR47469">
    <property type="entry name" value="MONOOXYGENASE-LIKE"/>
    <property type="match status" value="1"/>
</dbReference>
<dbReference type="Gene3D" id="3.50.50.60">
    <property type="entry name" value="FAD/NAD(P)-binding domain"/>
    <property type="match status" value="2"/>
</dbReference>
<gene>
    <name evidence="2" type="ORF">GM51_19855</name>
</gene>
<dbReference type="InterPro" id="IPR054707">
    <property type="entry name" value="DhpH_subs-bd"/>
</dbReference>
<name>A0A094PQN2_9ZZZZ</name>
<dbReference type="SUPFAM" id="SSF51905">
    <property type="entry name" value="FAD/NAD(P)-binding domain"/>
    <property type="match status" value="1"/>
</dbReference>
<dbReference type="InterPro" id="IPR053212">
    <property type="entry name" value="DHP_3-monooxygenase"/>
</dbReference>
<evidence type="ECO:0000259" key="1">
    <source>
        <dbReference type="Pfam" id="PF22607"/>
    </source>
</evidence>
<dbReference type="NCBIfam" id="NF005566">
    <property type="entry name" value="PRK07236.1"/>
    <property type="match status" value="1"/>
</dbReference>
<dbReference type="PANTHER" id="PTHR47469:SF2">
    <property type="entry name" value="OS06G0597600 PROTEIN"/>
    <property type="match status" value="1"/>
</dbReference>
<organism evidence="2">
    <name type="scientific">freshwater metagenome</name>
    <dbReference type="NCBI Taxonomy" id="449393"/>
    <lineage>
        <taxon>unclassified sequences</taxon>
        <taxon>metagenomes</taxon>
        <taxon>ecological metagenomes</taxon>
    </lineage>
</organism>
<dbReference type="PRINTS" id="PR00420">
    <property type="entry name" value="RNGMNOXGNASE"/>
</dbReference>
<dbReference type="InterPro" id="IPR036188">
    <property type="entry name" value="FAD/NAD-bd_sf"/>
</dbReference>
<evidence type="ECO:0000313" key="2">
    <source>
        <dbReference type="EMBL" id="KGA13402.1"/>
    </source>
</evidence>
<protein>
    <recommendedName>
        <fullName evidence="1">2,6-dihydroxypyridine 3-monooxygenase substrate binding domain-containing protein</fullName>
    </recommendedName>
</protein>
<comment type="caution">
    <text evidence="2">The sequence shown here is derived from an EMBL/GenBank/DDBJ whole genome shotgun (WGS) entry which is preliminary data.</text>
</comment>
<dbReference type="AlphaFoldDB" id="A0A094PQN2"/>